<protein>
    <submittedName>
        <fullName evidence="2">DUF1735 domain-containing protein</fullName>
    </submittedName>
</protein>
<proteinExistence type="predicted"/>
<dbReference type="InterPro" id="IPR013728">
    <property type="entry name" value="BT_3987-like_N"/>
</dbReference>
<evidence type="ECO:0000313" key="2">
    <source>
        <dbReference type="EMBL" id="KAB6140121.1"/>
    </source>
</evidence>
<organism evidence="2 3">
    <name type="scientific">Bacteroides xylanisolvens</name>
    <dbReference type="NCBI Taxonomy" id="371601"/>
    <lineage>
        <taxon>Bacteria</taxon>
        <taxon>Pseudomonadati</taxon>
        <taxon>Bacteroidota</taxon>
        <taxon>Bacteroidia</taxon>
        <taxon>Bacteroidales</taxon>
        <taxon>Bacteroidaceae</taxon>
        <taxon>Bacteroides</taxon>
    </lineage>
</organism>
<dbReference type="AlphaFoldDB" id="A0A6A2RSP3"/>
<reference evidence="2 3" key="1">
    <citation type="journal article" date="2019" name="Nat. Med.">
        <title>A library of human gut bacterial isolates paired with longitudinal multiomics data enables mechanistic microbiome research.</title>
        <authorList>
            <person name="Poyet M."/>
            <person name="Groussin M."/>
            <person name="Gibbons S.M."/>
            <person name="Avila-Pacheco J."/>
            <person name="Jiang X."/>
            <person name="Kearney S.M."/>
            <person name="Perrotta A.R."/>
            <person name="Berdy B."/>
            <person name="Zhao S."/>
            <person name="Lieberman T.D."/>
            <person name="Swanson P.K."/>
            <person name="Smith M."/>
            <person name="Roesemann S."/>
            <person name="Alexander J.E."/>
            <person name="Rich S.A."/>
            <person name="Livny J."/>
            <person name="Vlamakis H."/>
            <person name="Clish C."/>
            <person name="Bullock K."/>
            <person name="Deik A."/>
            <person name="Scott J."/>
            <person name="Pierce K.A."/>
            <person name="Xavier R.J."/>
            <person name="Alm E.J."/>
        </authorList>
    </citation>
    <scope>NUCLEOTIDE SEQUENCE [LARGE SCALE GENOMIC DNA]</scope>
    <source>
        <strain evidence="2 3">BIOML-A62</strain>
    </source>
</reference>
<sequence>MKKFFKILFPTALIGMMFACEAELAPITIKPDPVFDKTGLYTVNTISIYDEEETVVNISRIYGLSKELDLTIGVDETLLTEYNNLNGTNYQLMPAEYYDFPSTIKLDKTDKEVELPVVIKPRELAANGISTANNYVLPLSLNASSVEVEDKGSAAQVLLIPNIVEPTFTVKVPEENFSLSFIRDVLLPQTVEIEATSNFTTIDAGKVTYEADAASVSVYNEANGVDYQLLSSEYYTVNDGVLDSETMNYKTSITFNCGNMDSDDIFLLPLVMSSDVYQTQQKEPIYVLVQLNTLKMWVAGAEQVVVNKTGNGKISVAMNAPISDNQPVKLTVDNSLIESYNTENGTSFIPFEPSNVSVSTESITAGEMEVNVAYQIDLTSMSFDGIEPYLFALKLDESELFEGTQVENNVIYIQPFRTLAGDYEKEVWGEEKSDRVSAPAIYLAGENGWPASQSDKAHKYCINYNKNWSGGVIHFNILDEFVEGYSDRKKLGDFVDRANERNGQGYDQVVDNGSWVDMKTGVVHFDLKVVDNKYSGEGGFPIQYNFTPSF</sequence>
<dbReference type="EMBL" id="WDEH01000009">
    <property type="protein sequence ID" value="KAB6140121.1"/>
    <property type="molecule type" value="Genomic_DNA"/>
</dbReference>
<feature type="domain" description="BT-3987-like N-terminal" evidence="1">
    <location>
        <begin position="49"/>
        <end position="146"/>
    </location>
</feature>
<accession>A0A6A2RSP3</accession>
<evidence type="ECO:0000259" key="1">
    <source>
        <dbReference type="Pfam" id="PF08522"/>
    </source>
</evidence>
<feature type="domain" description="BT-3987-like N-terminal" evidence="1">
    <location>
        <begin position="305"/>
        <end position="397"/>
    </location>
</feature>
<dbReference type="Gene3D" id="2.60.40.1740">
    <property type="entry name" value="hypothetical protein (bacova_03559)"/>
    <property type="match status" value="3"/>
</dbReference>
<dbReference type="Pfam" id="PF08522">
    <property type="entry name" value="BT_3987-like_N"/>
    <property type="match status" value="3"/>
</dbReference>
<evidence type="ECO:0000313" key="3">
    <source>
        <dbReference type="Proteomes" id="UP000487596"/>
    </source>
</evidence>
<dbReference type="PROSITE" id="PS51257">
    <property type="entry name" value="PROKAR_LIPOPROTEIN"/>
    <property type="match status" value="1"/>
</dbReference>
<dbReference type="Proteomes" id="UP000487596">
    <property type="component" value="Unassembled WGS sequence"/>
</dbReference>
<dbReference type="RefSeq" id="WP_151921119.1">
    <property type="nucleotide sequence ID" value="NZ_JABFCE010000005.1"/>
</dbReference>
<gene>
    <name evidence="2" type="ORF">GA424_07605</name>
</gene>
<comment type="caution">
    <text evidence="2">The sequence shown here is derived from an EMBL/GenBank/DDBJ whole genome shotgun (WGS) entry which is preliminary data.</text>
</comment>
<name>A0A6A2RSP3_9BACE</name>
<feature type="domain" description="BT-3987-like N-terminal" evidence="1">
    <location>
        <begin position="190"/>
        <end position="274"/>
    </location>
</feature>